<reference evidence="2 3" key="1">
    <citation type="submission" date="2022-10" db="EMBL/GenBank/DDBJ databases">
        <title>Alteromonas sp. chi3 Genome sequencing.</title>
        <authorList>
            <person name="Park S."/>
        </authorList>
    </citation>
    <scope>NUCLEOTIDE SEQUENCE [LARGE SCALE GENOMIC DNA]</scope>
    <source>
        <strain evidence="3">chi3</strain>
    </source>
</reference>
<feature type="coiled-coil region" evidence="1">
    <location>
        <begin position="45"/>
        <end position="72"/>
    </location>
</feature>
<keyword evidence="1" id="KW-0175">Coiled coil</keyword>
<dbReference type="Proteomes" id="UP001218788">
    <property type="component" value="Unassembled WGS sequence"/>
</dbReference>
<protein>
    <recommendedName>
        <fullName evidence="4">Transposase</fullName>
    </recommendedName>
</protein>
<evidence type="ECO:0000313" key="3">
    <source>
        <dbReference type="Proteomes" id="UP001218788"/>
    </source>
</evidence>
<comment type="caution">
    <text evidence="2">The sequence shown here is derived from an EMBL/GenBank/DDBJ whole genome shotgun (WGS) entry which is preliminary data.</text>
</comment>
<evidence type="ECO:0008006" key="4">
    <source>
        <dbReference type="Google" id="ProtNLM"/>
    </source>
</evidence>
<sequence>MITYEARVAKMKTPGDAEKQILLAKKYSQRLRTKAKSPGLSLTEKLAINQKHKEAEKVLRQLRLNVFDLEDMLTANATSNTH</sequence>
<name>A0ABT5L6X4_9ALTE</name>
<keyword evidence="3" id="KW-1185">Reference proteome</keyword>
<evidence type="ECO:0000313" key="2">
    <source>
        <dbReference type="EMBL" id="MDC8832820.1"/>
    </source>
</evidence>
<dbReference type="RefSeq" id="WP_273642695.1">
    <property type="nucleotide sequence ID" value="NZ_JAQQXP010000004.1"/>
</dbReference>
<evidence type="ECO:0000256" key="1">
    <source>
        <dbReference type="SAM" id="Coils"/>
    </source>
</evidence>
<gene>
    <name evidence="2" type="ORF">OIK42_18870</name>
</gene>
<accession>A0ABT5L6X4</accession>
<organism evidence="2 3">
    <name type="scientific">Alteromonas gilva</name>
    <dbReference type="NCBI Taxonomy" id="2987522"/>
    <lineage>
        <taxon>Bacteria</taxon>
        <taxon>Pseudomonadati</taxon>
        <taxon>Pseudomonadota</taxon>
        <taxon>Gammaproteobacteria</taxon>
        <taxon>Alteromonadales</taxon>
        <taxon>Alteromonadaceae</taxon>
        <taxon>Alteromonas/Salinimonas group</taxon>
        <taxon>Alteromonas</taxon>
    </lineage>
</organism>
<dbReference type="EMBL" id="JAQQXP010000004">
    <property type="protein sequence ID" value="MDC8832820.1"/>
    <property type="molecule type" value="Genomic_DNA"/>
</dbReference>
<proteinExistence type="predicted"/>